<protein>
    <submittedName>
        <fullName evidence="2">Uncharacterized protein</fullName>
    </submittedName>
</protein>
<keyword evidence="1" id="KW-1133">Transmembrane helix</keyword>
<keyword evidence="1" id="KW-0472">Membrane</keyword>
<gene>
    <name evidence="2" type="ORF">UFOVP280_34</name>
</gene>
<evidence type="ECO:0000256" key="1">
    <source>
        <dbReference type="SAM" id="Phobius"/>
    </source>
</evidence>
<sequence>MKKGYRCDETSDTIKINSIDSIPYVLNDSIYWERIVVQKDTIVRYKRSYVPLTRFQTRIEYKYKTKVLKADVLKVKYKNKYITKRKINWFIVILAFVLGFLVRLTLSETFRSRLKLLTKL</sequence>
<organism evidence="2">
    <name type="scientific">uncultured Caudovirales phage</name>
    <dbReference type="NCBI Taxonomy" id="2100421"/>
    <lineage>
        <taxon>Viruses</taxon>
        <taxon>Duplodnaviria</taxon>
        <taxon>Heunggongvirae</taxon>
        <taxon>Uroviricota</taxon>
        <taxon>Caudoviricetes</taxon>
        <taxon>Peduoviridae</taxon>
        <taxon>Maltschvirus</taxon>
        <taxon>Maltschvirus maltsch</taxon>
    </lineage>
</organism>
<reference evidence="2" key="1">
    <citation type="submission" date="2020-04" db="EMBL/GenBank/DDBJ databases">
        <authorList>
            <person name="Chiriac C."/>
            <person name="Salcher M."/>
            <person name="Ghai R."/>
            <person name="Kavagutti S V."/>
        </authorList>
    </citation>
    <scope>NUCLEOTIDE SEQUENCE</scope>
</reference>
<feature type="transmembrane region" description="Helical" evidence="1">
    <location>
        <begin position="87"/>
        <end position="106"/>
    </location>
</feature>
<dbReference type="EMBL" id="LR796288">
    <property type="protein sequence ID" value="CAB4134611.1"/>
    <property type="molecule type" value="Genomic_DNA"/>
</dbReference>
<evidence type="ECO:0000313" key="2">
    <source>
        <dbReference type="EMBL" id="CAB4134611.1"/>
    </source>
</evidence>
<keyword evidence="1" id="KW-0812">Transmembrane</keyword>
<accession>A0A6J5LK75</accession>
<name>A0A6J5LK75_9CAUD</name>
<proteinExistence type="predicted"/>